<sequence length="160" mass="19031">MKRVDVVDKWSEMASFWTYRKYGYGEVSCWADEAPTTLFELYTIVDMAFEKEEIQKWYCDLLRSKDMIMDRLTHDDFQELFYSVFANNPRDFVDDTFRIFDPNNDGYVDFKEFIVGVCVYGTGTESADRTFRWAFLMYDTDGTGKISREEVAIMFKVREV</sequence>
<evidence type="ECO:0000256" key="3">
    <source>
        <dbReference type="ARBA" id="ARBA00022723"/>
    </source>
</evidence>
<feature type="domain" description="EF-hand" evidence="7">
    <location>
        <begin position="88"/>
        <end position="123"/>
    </location>
</feature>
<reference evidence="8" key="1">
    <citation type="submission" date="2022-11" db="EMBL/GenBank/DDBJ databases">
        <title>Centuries of genome instability and evolution in soft-shell clam transmissible cancer (bioRxiv).</title>
        <authorList>
            <person name="Hart S.F.M."/>
            <person name="Yonemitsu M.A."/>
            <person name="Giersch R.M."/>
            <person name="Beal B.F."/>
            <person name="Arriagada G."/>
            <person name="Davis B.W."/>
            <person name="Ostrander E.A."/>
            <person name="Goff S.P."/>
            <person name="Metzger M.J."/>
        </authorList>
    </citation>
    <scope>NUCLEOTIDE SEQUENCE</scope>
    <source>
        <strain evidence="8">MELC-2E11</strain>
        <tissue evidence="8">Siphon/mantle</tissue>
    </source>
</reference>
<dbReference type="SMART" id="SM00054">
    <property type="entry name" value="EFh"/>
    <property type="match status" value="2"/>
</dbReference>
<dbReference type="InterPro" id="IPR018247">
    <property type="entry name" value="EF_Hand_1_Ca_BS"/>
</dbReference>
<evidence type="ECO:0000259" key="7">
    <source>
        <dbReference type="PROSITE" id="PS50222"/>
    </source>
</evidence>
<keyword evidence="5" id="KW-0106">Calcium</keyword>
<dbReference type="InterPro" id="IPR002048">
    <property type="entry name" value="EF_hand_dom"/>
</dbReference>
<dbReference type="InterPro" id="IPR011992">
    <property type="entry name" value="EF-hand-dom_pair"/>
</dbReference>
<keyword evidence="3" id="KW-0479">Metal-binding</keyword>
<evidence type="ECO:0000313" key="9">
    <source>
        <dbReference type="Proteomes" id="UP001164746"/>
    </source>
</evidence>
<comment type="similarity">
    <text evidence="1">Belongs to the recoverin family.</text>
</comment>
<keyword evidence="2" id="KW-0519">Myristate</keyword>
<dbReference type="PANTHER" id="PTHR23055">
    <property type="entry name" value="CALCIUM BINDING PROTEINS"/>
    <property type="match status" value="1"/>
</dbReference>
<dbReference type="SUPFAM" id="SSF47473">
    <property type="entry name" value="EF-hand"/>
    <property type="match status" value="1"/>
</dbReference>
<evidence type="ECO:0000256" key="5">
    <source>
        <dbReference type="ARBA" id="ARBA00022837"/>
    </source>
</evidence>
<dbReference type="Proteomes" id="UP001164746">
    <property type="component" value="Chromosome 13"/>
</dbReference>
<accession>A0ABY7FLR5</accession>
<dbReference type="Pfam" id="PF13202">
    <property type="entry name" value="EF-hand_5"/>
    <property type="match status" value="1"/>
</dbReference>
<dbReference type="PROSITE" id="PS00018">
    <property type="entry name" value="EF_HAND_1"/>
    <property type="match status" value="2"/>
</dbReference>
<keyword evidence="4" id="KW-0677">Repeat</keyword>
<keyword evidence="6" id="KW-0449">Lipoprotein</keyword>
<dbReference type="PRINTS" id="PR00450">
    <property type="entry name" value="RECOVERIN"/>
</dbReference>
<evidence type="ECO:0000256" key="6">
    <source>
        <dbReference type="ARBA" id="ARBA00023288"/>
    </source>
</evidence>
<dbReference type="InterPro" id="IPR028846">
    <property type="entry name" value="Recoverin"/>
</dbReference>
<proteinExistence type="inferred from homology"/>
<evidence type="ECO:0000313" key="8">
    <source>
        <dbReference type="EMBL" id="WAR22995.1"/>
    </source>
</evidence>
<evidence type="ECO:0000256" key="4">
    <source>
        <dbReference type="ARBA" id="ARBA00022737"/>
    </source>
</evidence>
<dbReference type="Pfam" id="PF00036">
    <property type="entry name" value="EF-hand_1"/>
    <property type="match status" value="1"/>
</dbReference>
<dbReference type="PANTHER" id="PTHR23055:SF178">
    <property type="entry name" value="NEUROCALCIN HOMOLOG"/>
    <property type="match status" value="1"/>
</dbReference>
<gene>
    <name evidence="8" type="ORF">MAR_036664</name>
</gene>
<evidence type="ECO:0000256" key="1">
    <source>
        <dbReference type="ARBA" id="ARBA00006049"/>
    </source>
</evidence>
<dbReference type="PROSITE" id="PS50222">
    <property type="entry name" value="EF_HAND_2"/>
    <property type="match status" value="2"/>
</dbReference>
<feature type="domain" description="EF-hand" evidence="7">
    <location>
        <begin position="126"/>
        <end position="160"/>
    </location>
</feature>
<evidence type="ECO:0000256" key="2">
    <source>
        <dbReference type="ARBA" id="ARBA00022707"/>
    </source>
</evidence>
<name>A0ABY7FLR5_MYAAR</name>
<dbReference type="CDD" id="cd00051">
    <property type="entry name" value="EFh"/>
    <property type="match status" value="1"/>
</dbReference>
<dbReference type="Gene3D" id="1.10.238.10">
    <property type="entry name" value="EF-hand"/>
    <property type="match status" value="1"/>
</dbReference>
<organism evidence="8 9">
    <name type="scientific">Mya arenaria</name>
    <name type="common">Soft-shell clam</name>
    <dbReference type="NCBI Taxonomy" id="6604"/>
    <lineage>
        <taxon>Eukaryota</taxon>
        <taxon>Metazoa</taxon>
        <taxon>Spiralia</taxon>
        <taxon>Lophotrochozoa</taxon>
        <taxon>Mollusca</taxon>
        <taxon>Bivalvia</taxon>
        <taxon>Autobranchia</taxon>
        <taxon>Heteroconchia</taxon>
        <taxon>Euheterodonta</taxon>
        <taxon>Imparidentia</taxon>
        <taxon>Neoheterodontei</taxon>
        <taxon>Myida</taxon>
        <taxon>Myoidea</taxon>
        <taxon>Myidae</taxon>
        <taxon>Mya</taxon>
    </lineage>
</organism>
<protein>
    <submittedName>
        <fullName evidence="8">HPCL1-like protein</fullName>
    </submittedName>
</protein>
<dbReference type="EMBL" id="CP111024">
    <property type="protein sequence ID" value="WAR22995.1"/>
    <property type="molecule type" value="Genomic_DNA"/>
</dbReference>
<keyword evidence="9" id="KW-1185">Reference proteome</keyword>